<evidence type="ECO:0000259" key="1">
    <source>
        <dbReference type="Pfam" id="PF02036"/>
    </source>
</evidence>
<dbReference type="Proteomes" id="UP000319728">
    <property type="component" value="Unassembled WGS sequence"/>
</dbReference>
<dbReference type="Pfam" id="PF02036">
    <property type="entry name" value="SCP2"/>
    <property type="match status" value="1"/>
</dbReference>
<dbReference type="OrthoDB" id="3402301at2"/>
<accession>A0A562W9F4</accession>
<name>A0A562W9F4_9ACTN</name>
<reference evidence="2 3" key="1">
    <citation type="submission" date="2019-07" db="EMBL/GenBank/DDBJ databases">
        <title>R&amp;d 2014.</title>
        <authorList>
            <person name="Klenk H.-P."/>
        </authorList>
    </citation>
    <scope>NUCLEOTIDE SEQUENCE [LARGE SCALE GENOMIC DNA]</scope>
    <source>
        <strain evidence="2 3">DSM 43912</strain>
    </source>
</reference>
<sequence length="135" mass="14703">MGEATRQFFASLPARAPAVIRGPISGTLQINLTAGGCTEHWYVVIRDQELRVSRERRPADAVMDSSADLFDRLVTGTAQGFAAMLRNETTLSGNVLLFLVFRTFFPSPPGTRDPRAVAQEAHTPPPIRPQSGRPG</sequence>
<feature type="domain" description="SCP2" evidence="1">
    <location>
        <begin position="23"/>
        <end position="105"/>
    </location>
</feature>
<gene>
    <name evidence="2" type="ORF">JD81_00372</name>
</gene>
<dbReference type="InterPro" id="IPR003033">
    <property type="entry name" value="SCP2_sterol-bd_dom"/>
</dbReference>
<dbReference type="Gene3D" id="3.30.1050.10">
    <property type="entry name" value="SCP2 sterol-binding domain"/>
    <property type="match status" value="1"/>
</dbReference>
<dbReference type="SUPFAM" id="SSF55718">
    <property type="entry name" value="SCP-like"/>
    <property type="match status" value="1"/>
</dbReference>
<dbReference type="EMBL" id="VLLP01000001">
    <property type="protein sequence ID" value="TWJ26890.1"/>
    <property type="molecule type" value="Genomic_DNA"/>
</dbReference>
<dbReference type="InterPro" id="IPR036527">
    <property type="entry name" value="SCP2_sterol-bd_dom_sf"/>
</dbReference>
<proteinExistence type="predicted"/>
<evidence type="ECO:0000313" key="3">
    <source>
        <dbReference type="Proteomes" id="UP000319728"/>
    </source>
</evidence>
<comment type="caution">
    <text evidence="2">The sequence shown here is derived from an EMBL/GenBank/DDBJ whole genome shotgun (WGS) entry which is preliminary data.</text>
</comment>
<keyword evidence="3" id="KW-1185">Reference proteome</keyword>
<dbReference type="AlphaFoldDB" id="A0A562W9F4"/>
<evidence type="ECO:0000313" key="2">
    <source>
        <dbReference type="EMBL" id="TWJ26890.1"/>
    </source>
</evidence>
<organism evidence="2 3">
    <name type="scientific">Micromonospora sagamiensis</name>
    <dbReference type="NCBI Taxonomy" id="47875"/>
    <lineage>
        <taxon>Bacteria</taxon>
        <taxon>Bacillati</taxon>
        <taxon>Actinomycetota</taxon>
        <taxon>Actinomycetes</taxon>
        <taxon>Micromonosporales</taxon>
        <taxon>Micromonosporaceae</taxon>
        <taxon>Micromonospora</taxon>
    </lineage>
</organism>
<protein>
    <submittedName>
        <fullName evidence="2">SCP-2 sterol transfer family protein</fullName>
    </submittedName>
</protein>
<dbReference type="RefSeq" id="WP_145815330.1">
    <property type="nucleotide sequence ID" value="NZ_AP023438.1"/>
</dbReference>